<feature type="domain" description="NDT80" evidence="4">
    <location>
        <begin position="219"/>
        <end position="490"/>
    </location>
</feature>
<evidence type="ECO:0000313" key="5">
    <source>
        <dbReference type="EMBL" id="OKL62428.1"/>
    </source>
</evidence>
<dbReference type="PANTHER" id="PTHR35144">
    <property type="entry name" value="MEIOSIS-SPECIFIC TRANSCRIPTION FACTOR NDT80"/>
    <property type="match status" value="1"/>
</dbReference>
<evidence type="ECO:0000313" key="6">
    <source>
        <dbReference type="Proteomes" id="UP000214365"/>
    </source>
</evidence>
<dbReference type="Pfam" id="PF05224">
    <property type="entry name" value="NDT80_PhoG"/>
    <property type="match status" value="1"/>
</dbReference>
<dbReference type="PROSITE" id="PS51517">
    <property type="entry name" value="NDT80"/>
    <property type="match status" value="1"/>
</dbReference>
<dbReference type="RefSeq" id="XP_020122549.1">
    <property type="nucleotide sequence ID" value="XM_020264658.1"/>
</dbReference>
<dbReference type="InterPro" id="IPR052605">
    <property type="entry name" value="Fungal_trans_regulator"/>
</dbReference>
<dbReference type="GO" id="GO:0045944">
    <property type="term" value="P:positive regulation of transcription by RNA polymerase II"/>
    <property type="evidence" value="ECO:0007669"/>
    <property type="project" value="TreeGrafter"/>
</dbReference>
<dbReference type="GO" id="GO:0003700">
    <property type="term" value="F:DNA-binding transcription factor activity"/>
    <property type="evidence" value="ECO:0007669"/>
    <property type="project" value="UniProtKB-UniRule"/>
</dbReference>
<dbReference type="EMBL" id="LFMY01000003">
    <property type="protein sequence ID" value="OKL62428.1"/>
    <property type="molecule type" value="Genomic_DNA"/>
</dbReference>
<feature type="region of interest" description="Disordered" evidence="3">
    <location>
        <begin position="476"/>
        <end position="510"/>
    </location>
</feature>
<feature type="compositionally biased region" description="Basic residues" evidence="3">
    <location>
        <begin position="641"/>
        <end position="658"/>
    </location>
</feature>
<feature type="region of interest" description="Disordered" evidence="3">
    <location>
        <begin position="589"/>
        <end position="687"/>
    </location>
</feature>
<keyword evidence="6" id="KW-1185">Reference proteome</keyword>
<dbReference type="OrthoDB" id="2288358at2759"/>
<dbReference type="GeneID" id="31002354"/>
<feature type="compositionally biased region" description="Low complexity" evidence="3">
    <location>
        <begin position="183"/>
        <end position="199"/>
    </location>
</feature>
<keyword evidence="1 2" id="KW-0238">DNA-binding</keyword>
<accession>A0A225AYK1</accession>
<dbReference type="InterPro" id="IPR008967">
    <property type="entry name" value="p53-like_TF_DNA-bd_sf"/>
</dbReference>
<name>A0A225AYK1_TALAT</name>
<feature type="region of interest" description="Disordered" evidence="3">
    <location>
        <begin position="526"/>
        <end position="559"/>
    </location>
</feature>
<evidence type="ECO:0000256" key="2">
    <source>
        <dbReference type="PROSITE-ProRule" id="PRU00850"/>
    </source>
</evidence>
<evidence type="ECO:0000259" key="4">
    <source>
        <dbReference type="PROSITE" id="PS51517"/>
    </source>
</evidence>
<proteinExistence type="predicted"/>
<feature type="region of interest" description="Disordered" evidence="3">
    <location>
        <begin position="696"/>
        <end position="715"/>
    </location>
</feature>
<reference evidence="5 6" key="1">
    <citation type="submission" date="2015-06" db="EMBL/GenBank/DDBJ databases">
        <title>Talaromyces atroroseus IBT 11181 draft genome.</title>
        <authorList>
            <person name="Rasmussen K.B."/>
            <person name="Rasmussen S."/>
            <person name="Petersen B."/>
            <person name="Sicheritz-Ponten T."/>
            <person name="Mortensen U.H."/>
            <person name="Thrane U."/>
        </authorList>
    </citation>
    <scope>NUCLEOTIDE SEQUENCE [LARGE SCALE GENOMIC DNA]</scope>
    <source>
        <strain evidence="5 6">IBT 11181</strain>
    </source>
</reference>
<sequence length="724" mass="79914">MPHFDWKVILVASSIAAYVQLHVRLALVGPLSQSRCKFTNVAHLATAVLHSQPFQLGYPPSSSGSDCIGSQRIFSPSAAFTGDEENHCRRIGSIGHSLSNPGVANSTNGLPYSPRNSGLQDVPFTPSPGGLLMSPTDGTSADNLASNHTSIFPQQVNPWSQRMSEYSSHPRIPPLHPAATPTSSLQSSGSSQANNSIMSRDSYPGAYALGRNAFQSPPTPLSDFSRFPYNSSMQPGFGSPLDPVNSMYPYVQQHRSGQIHPDAPPFNECENFHHITVNNQKVTPSIEAKIHKGFFQADEKWTCYRRNYFSVTCSYSLQPYIPHATYFLQTTQGQHMEPISGFAMSISAIVNASDNETRELVQHTPKRDKKSEKKPDRVVLRPQQPFYLNSNIAAPGQHAPMYGMAQQMDYPYPLQAPHPPAQHTFERIQFQRATANNGKRRAQQQYYNLVVELHAKVERQDGLQWVKVAKKISDPMVVRGRSPGHYKDGRRGSSASTGDGGDPGDAGRTILSSSIDHQSYSNMSFLYDSSQRGDPQYSNNRDMSRHHHQQQHSQFGQMDHSAEISPLVSASDASLELMFPDAIGGHDSTDGGLSHHISRYHDNDDSSSLRRDSGSTGSSIQSHVPSLDLSSSAGSQDDAHSHHHHPHHHHHHQQHQHQHTLDDAYDPMIPSYHSEQEDGSQYLKQSTSERCPLASIVNDSSQRTGGGSAVTFPRFDPIQESLCA</sequence>
<dbReference type="Gene3D" id="2.60.40.1390">
    <property type="entry name" value="NDT80 DNA-binding domain"/>
    <property type="match status" value="1"/>
</dbReference>
<comment type="caution">
    <text evidence="5">The sequence shown here is derived from an EMBL/GenBank/DDBJ whole genome shotgun (WGS) entry which is preliminary data.</text>
</comment>
<dbReference type="SUPFAM" id="SSF49417">
    <property type="entry name" value="p53-like transcription factors"/>
    <property type="match status" value="1"/>
</dbReference>
<dbReference type="AlphaFoldDB" id="A0A225AYK1"/>
<feature type="DNA-binding region" description="NDT80" evidence="2">
    <location>
        <begin position="219"/>
        <end position="490"/>
    </location>
</feature>
<organism evidence="5 6">
    <name type="scientific">Talaromyces atroroseus</name>
    <dbReference type="NCBI Taxonomy" id="1441469"/>
    <lineage>
        <taxon>Eukaryota</taxon>
        <taxon>Fungi</taxon>
        <taxon>Dikarya</taxon>
        <taxon>Ascomycota</taxon>
        <taxon>Pezizomycotina</taxon>
        <taxon>Eurotiomycetes</taxon>
        <taxon>Eurotiomycetidae</taxon>
        <taxon>Eurotiales</taxon>
        <taxon>Trichocomaceae</taxon>
        <taxon>Talaromyces</taxon>
        <taxon>Talaromyces sect. Trachyspermi</taxon>
    </lineage>
</organism>
<dbReference type="GO" id="GO:0003677">
    <property type="term" value="F:DNA binding"/>
    <property type="evidence" value="ECO:0007669"/>
    <property type="project" value="UniProtKB-KW"/>
</dbReference>
<feature type="compositionally biased region" description="Polar residues" evidence="3">
    <location>
        <begin position="620"/>
        <end position="635"/>
    </location>
</feature>
<feature type="compositionally biased region" description="Polar residues" evidence="3">
    <location>
        <begin position="526"/>
        <end position="541"/>
    </location>
</feature>
<feature type="compositionally biased region" description="Basic and acidic residues" evidence="3">
    <location>
        <begin position="599"/>
        <end position="613"/>
    </location>
</feature>
<feature type="region of interest" description="Disordered" evidence="3">
    <location>
        <begin position="160"/>
        <end position="199"/>
    </location>
</feature>
<dbReference type="InterPro" id="IPR024061">
    <property type="entry name" value="NDT80_DNA-bd_dom"/>
</dbReference>
<dbReference type="InterPro" id="IPR037141">
    <property type="entry name" value="NDT80_DNA-bd_dom_sf"/>
</dbReference>
<evidence type="ECO:0000256" key="1">
    <source>
        <dbReference type="ARBA" id="ARBA00023125"/>
    </source>
</evidence>
<gene>
    <name evidence="5" type="ORF">UA08_02599</name>
</gene>
<dbReference type="PANTHER" id="PTHR35144:SF2">
    <property type="entry name" value="MEIOSIS-SPECIFIC TRANSCRIPTION FACTOR NDT80"/>
    <property type="match status" value="1"/>
</dbReference>
<evidence type="ECO:0000256" key="3">
    <source>
        <dbReference type="SAM" id="MobiDB-lite"/>
    </source>
</evidence>
<dbReference type="Proteomes" id="UP000214365">
    <property type="component" value="Unassembled WGS sequence"/>
</dbReference>
<protein>
    <recommendedName>
        <fullName evidence="4">NDT80 domain-containing protein</fullName>
    </recommendedName>
</protein>
<dbReference type="GO" id="GO:0000228">
    <property type="term" value="C:nuclear chromosome"/>
    <property type="evidence" value="ECO:0007669"/>
    <property type="project" value="TreeGrafter"/>
</dbReference>
<dbReference type="GO" id="GO:0051321">
    <property type="term" value="P:meiotic cell cycle"/>
    <property type="evidence" value="ECO:0007669"/>
    <property type="project" value="TreeGrafter"/>
</dbReference>